<keyword evidence="1" id="KW-0805">Transcription regulation</keyword>
<organism evidence="5 6">
    <name type="scientific">Actinomadura rudentiformis</name>
    <dbReference type="NCBI Taxonomy" id="359158"/>
    <lineage>
        <taxon>Bacteria</taxon>
        <taxon>Bacillati</taxon>
        <taxon>Actinomycetota</taxon>
        <taxon>Actinomycetes</taxon>
        <taxon>Streptosporangiales</taxon>
        <taxon>Thermomonosporaceae</taxon>
        <taxon>Actinomadura</taxon>
    </lineage>
</organism>
<sequence length="346" mass="37404">MGFRRVVAYAPKDVSTLGLALVGEVFADRSDLGLPAFDLETATEVPGPVRTDLGLTQHIEFGLDRLPEAGLVVLLPGNERPLYPSPAVAAAIRAAHHRGAIIVAFCTGSYLLAATGLLDGLRATTHWSLTADFAARFPKVKVVPGPLYVDAGSLVTGAGGASGLDMFLHVLRREHGSPAASAIARELVASAHRLGGQAQYTPYPMQADSGDDHIAKAIAWAGQNLHRSLSVDDLAVRALMSSRTFARRFKAVTGTTPHAWLLNRRLDRAEELLETTDLNIEKIAERVGYRSATVLREQFVKRRGMPPRAYRNSANRQFAMTNNRIHRNGPVVAAERKIKLAPDLAT</sequence>
<evidence type="ECO:0000313" key="5">
    <source>
        <dbReference type="EMBL" id="KAB2339357.1"/>
    </source>
</evidence>
<dbReference type="Gene3D" id="3.40.50.880">
    <property type="match status" value="1"/>
</dbReference>
<evidence type="ECO:0000259" key="4">
    <source>
        <dbReference type="PROSITE" id="PS01124"/>
    </source>
</evidence>
<dbReference type="GO" id="GO:0003700">
    <property type="term" value="F:DNA-binding transcription factor activity"/>
    <property type="evidence" value="ECO:0007669"/>
    <property type="project" value="InterPro"/>
</dbReference>
<dbReference type="SUPFAM" id="SSF46689">
    <property type="entry name" value="Homeodomain-like"/>
    <property type="match status" value="2"/>
</dbReference>
<feature type="domain" description="HTH araC/xylS-type" evidence="4">
    <location>
        <begin position="215"/>
        <end position="313"/>
    </location>
</feature>
<protein>
    <submittedName>
        <fullName evidence="5">Helix-turn-helix domain-containing protein</fullName>
    </submittedName>
</protein>
<dbReference type="InterPro" id="IPR018060">
    <property type="entry name" value="HTH_AraC"/>
</dbReference>
<dbReference type="Pfam" id="PF01965">
    <property type="entry name" value="DJ-1_PfpI"/>
    <property type="match status" value="1"/>
</dbReference>
<dbReference type="InterPro" id="IPR018062">
    <property type="entry name" value="HTH_AraC-typ_CS"/>
</dbReference>
<dbReference type="AlphaFoldDB" id="A0A6H9YI94"/>
<name>A0A6H9YI94_9ACTN</name>
<dbReference type="GO" id="GO:0043565">
    <property type="term" value="F:sequence-specific DNA binding"/>
    <property type="evidence" value="ECO:0007669"/>
    <property type="project" value="InterPro"/>
</dbReference>
<dbReference type="EMBL" id="WBMT01000036">
    <property type="protein sequence ID" value="KAB2339357.1"/>
    <property type="molecule type" value="Genomic_DNA"/>
</dbReference>
<dbReference type="PROSITE" id="PS01124">
    <property type="entry name" value="HTH_ARAC_FAMILY_2"/>
    <property type="match status" value="1"/>
</dbReference>
<dbReference type="PROSITE" id="PS00041">
    <property type="entry name" value="HTH_ARAC_FAMILY_1"/>
    <property type="match status" value="1"/>
</dbReference>
<accession>A0A6H9YI94</accession>
<dbReference type="InterPro" id="IPR009057">
    <property type="entry name" value="Homeodomain-like_sf"/>
</dbReference>
<evidence type="ECO:0000256" key="3">
    <source>
        <dbReference type="ARBA" id="ARBA00023163"/>
    </source>
</evidence>
<dbReference type="InterPro" id="IPR029062">
    <property type="entry name" value="Class_I_gatase-like"/>
</dbReference>
<dbReference type="InterPro" id="IPR002818">
    <property type="entry name" value="DJ-1/PfpI"/>
</dbReference>
<comment type="caution">
    <text evidence="5">The sequence shown here is derived from an EMBL/GenBank/DDBJ whole genome shotgun (WGS) entry which is preliminary data.</text>
</comment>
<dbReference type="CDD" id="cd03137">
    <property type="entry name" value="GATase1_AraC_1"/>
    <property type="match status" value="1"/>
</dbReference>
<dbReference type="PANTHER" id="PTHR43130">
    <property type="entry name" value="ARAC-FAMILY TRANSCRIPTIONAL REGULATOR"/>
    <property type="match status" value="1"/>
</dbReference>
<keyword evidence="2" id="KW-0238">DNA-binding</keyword>
<evidence type="ECO:0000256" key="1">
    <source>
        <dbReference type="ARBA" id="ARBA00023015"/>
    </source>
</evidence>
<evidence type="ECO:0000256" key="2">
    <source>
        <dbReference type="ARBA" id="ARBA00023125"/>
    </source>
</evidence>
<dbReference type="PANTHER" id="PTHR43130:SF3">
    <property type="entry name" value="HTH-TYPE TRANSCRIPTIONAL REGULATOR RV1931C"/>
    <property type="match status" value="1"/>
</dbReference>
<dbReference type="Gene3D" id="1.10.10.60">
    <property type="entry name" value="Homeodomain-like"/>
    <property type="match status" value="1"/>
</dbReference>
<dbReference type="InterPro" id="IPR052158">
    <property type="entry name" value="INH-QAR"/>
</dbReference>
<dbReference type="SUPFAM" id="SSF52317">
    <property type="entry name" value="Class I glutamine amidotransferase-like"/>
    <property type="match status" value="1"/>
</dbReference>
<evidence type="ECO:0000313" key="6">
    <source>
        <dbReference type="Proteomes" id="UP000468735"/>
    </source>
</evidence>
<reference evidence="5 6" key="1">
    <citation type="submission" date="2019-09" db="EMBL/GenBank/DDBJ databases">
        <title>Actinomadura physcomitrii sp. nov., a novel actinomycete isolated from moss [Physcomitrium sphaericum (Ludw) Fuernr].</title>
        <authorList>
            <person name="Zhuang X."/>
            <person name="Liu C."/>
        </authorList>
    </citation>
    <scope>NUCLEOTIDE SEQUENCE [LARGE SCALE GENOMIC DNA]</scope>
    <source>
        <strain evidence="5 6">HMC1</strain>
    </source>
</reference>
<dbReference type="OrthoDB" id="4110300at2"/>
<dbReference type="Proteomes" id="UP000468735">
    <property type="component" value="Unassembled WGS sequence"/>
</dbReference>
<keyword evidence="3" id="KW-0804">Transcription</keyword>
<proteinExistence type="predicted"/>
<dbReference type="SMART" id="SM00342">
    <property type="entry name" value="HTH_ARAC"/>
    <property type="match status" value="1"/>
</dbReference>
<dbReference type="Pfam" id="PF12833">
    <property type="entry name" value="HTH_18"/>
    <property type="match status" value="1"/>
</dbReference>
<keyword evidence="6" id="KW-1185">Reference proteome</keyword>
<gene>
    <name evidence="5" type="ORF">F8566_48140</name>
</gene>